<name>A0AAD7H3Z0_9AGAR</name>
<evidence type="ECO:0000313" key="1">
    <source>
        <dbReference type="EMBL" id="KAJ7711748.1"/>
    </source>
</evidence>
<dbReference type="EMBL" id="JARKIB010000386">
    <property type="protein sequence ID" value="KAJ7711748.1"/>
    <property type="molecule type" value="Genomic_DNA"/>
</dbReference>
<evidence type="ECO:0000313" key="2">
    <source>
        <dbReference type="Proteomes" id="UP001215598"/>
    </source>
</evidence>
<proteinExistence type="predicted"/>
<dbReference type="Proteomes" id="UP001215598">
    <property type="component" value="Unassembled WGS sequence"/>
</dbReference>
<reference evidence="1" key="1">
    <citation type="submission" date="2023-03" db="EMBL/GenBank/DDBJ databases">
        <title>Massive genome expansion in bonnet fungi (Mycena s.s.) driven by repeated elements and novel gene families across ecological guilds.</title>
        <authorList>
            <consortium name="Lawrence Berkeley National Laboratory"/>
            <person name="Harder C.B."/>
            <person name="Miyauchi S."/>
            <person name="Viragh M."/>
            <person name="Kuo A."/>
            <person name="Thoen E."/>
            <person name="Andreopoulos B."/>
            <person name="Lu D."/>
            <person name="Skrede I."/>
            <person name="Drula E."/>
            <person name="Henrissat B."/>
            <person name="Morin E."/>
            <person name="Kohler A."/>
            <person name="Barry K."/>
            <person name="LaButti K."/>
            <person name="Morin E."/>
            <person name="Salamov A."/>
            <person name="Lipzen A."/>
            <person name="Mereny Z."/>
            <person name="Hegedus B."/>
            <person name="Baldrian P."/>
            <person name="Stursova M."/>
            <person name="Weitz H."/>
            <person name="Taylor A."/>
            <person name="Grigoriev I.V."/>
            <person name="Nagy L.G."/>
            <person name="Martin F."/>
            <person name="Kauserud H."/>
        </authorList>
    </citation>
    <scope>NUCLEOTIDE SEQUENCE</scope>
    <source>
        <strain evidence="1">CBHHK182m</strain>
    </source>
</reference>
<keyword evidence="2" id="KW-1185">Reference proteome</keyword>
<gene>
    <name evidence="1" type="ORF">B0H16DRAFT_1480033</name>
</gene>
<protein>
    <submittedName>
        <fullName evidence="1">Uncharacterized protein</fullName>
    </submittedName>
</protein>
<sequence>MVPEYYQNGAGYDRVCNDVSGGDGSTIGNPNTHIVIIKENWTGSKTTIEQSAWKAGKGHCPNYKISCSIYTKFDVPKRYKQIRELIEVELKCELVLIEAESGGLDTELYVHVTVPGLFRVNLGTGTMWPSDSELVKSALGLDLAQTKP</sequence>
<comment type="caution">
    <text evidence="1">The sequence shown here is derived from an EMBL/GenBank/DDBJ whole genome shotgun (WGS) entry which is preliminary data.</text>
</comment>
<organism evidence="1 2">
    <name type="scientific">Mycena metata</name>
    <dbReference type="NCBI Taxonomy" id="1033252"/>
    <lineage>
        <taxon>Eukaryota</taxon>
        <taxon>Fungi</taxon>
        <taxon>Dikarya</taxon>
        <taxon>Basidiomycota</taxon>
        <taxon>Agaricomycotina</taxon>
        <taxon>Agaricomycetes</taxon>
        <taxon>Agaricomycetidae</taxon>
        <taxon>Agaricales</taxon>
        <taxon>Marasmiineae</taxon>
        <taxon>Mycenaceae</taxon>
        <taxon>Mycena</taxon>
    </lineage>
</organism>
<dbReference type="AlphaFoldDB" id="A0AAD7H3Z0"/>
<accession>A0AAD7H3Z0</accession>